<dbReference type="GO" id="GO:0003908">
    <property type="term" value="F:methylated-DNA-[protein]-cysteine S-methyltransferase activity"/>
    <property type="evidence" value="ECO:0007669"/>
    <property type="project" value="UniProtKB-UniRule"/>
</dbReference>
<evidence type="ECO:0000256" key="3">
    <source>
        <dbReference type="ARBA" id="ARBA00022490"/>
    </source>
</evidence>
<dbReference type="NCBIfam" id="TIGR00589">
    <property type="entry name" value="ogt"/>
    <property type="match status" value="1"/>
</dbReference>
<keyword evidence="3 9" id="KW-0963">Cytoplasm</keyword>
<evidence type="ECO:0000256" key="1">
    <source>
        <dbReference type="ARBA" id="ARBA00001286"/>
    </source>
</evidence>
<dbReference type="InterPro" id="IPR001497">
    <property type="entry name" value="MethylDNA_cys_MeTrfase_AS"/>
</dbReference>
<dbReference type="PANTHER" id="PTHR10815">
    <property type="entry name" value="METHYLATED-DNA--PROTEIN-CYSTEINE METHYLTRANSFERASE"/>
    <property type="match status" value="1"/>
</dbReference>
<dbReference type="AlphaFoldDB" id="A0AA86T8F1"/>
<evidence type="ECO:0000256" key="9">
    <source>
        <dbReference type="HAMAP-Rule" id="MF_00772"/>
    </source>
</evidence>
<comment type="function">
    <text evidence="9">Involved in the cellular defense against the biological effects of O6-methylguanine (O6-MeG) and O4-methylthymine (O4-MeT) in DNA. Repairs the methylated nucleobase in DNA by stoichiometrically transferring the methyl group to a cysteine residue in the enzyme. This is a suicide reaction: the enzyme is irreversibly inactivated.</text>
</comment>
<evidence type="ECO:0000256" key="5">
    <source>
        <dbReference type="ARBA" id="ARBA00022679"/>
    </source>
</evidence>
<evidence type="ECO:0000256" key="8">
    <source>
        <dbReference type="ARBA" id="ARBA00049348"/>
    </source>
</evidence>
<feature type="domain" description="Methylated-DNA-[protein]-cysteine S-methyltransferase DNA binding" evidence="10">
    <location>
        <begin position="78"/>
        <end position="157"/>
    </location>
</feature>
<dbReference type="PROSITE" id="PS00374">
    <property type="entry name" value="MGMT"/>
    <property type="match status" value="1"/>
</dbReference>
<comment type="catalytic activity">
    <reaction evidence="8 9">
        <text>a 6-O-methyl-2'-deoxyguanosine in DNA + L-cysteinyl-[protein] = S-methyl-L-cysteinyl-[protein] + a 2'-deoxyguanosine in DNA</text>
        <dbReference type="Rhea" id="RHEA:24000"/>
        <dbReference type="Rhea" id="RHEA-COMP:10131"/>
        <dbReference type="Rhea" id="RHEA-COMP:10132"/>
        <dbReference type="Rhea" id="RHEA-COMP:11367"/>
        <dbReference type="Rhea" id="RHEA-COMP:11368"/>
        <dbReference type="ChEBI" id="CHEBI:29950"/>
        <dbReference type="ChEBI" id="CHEBI:82612"/>
        <dbReference type="ChEBI" id="CHEBI:85445"/>
        <dbReference type="ChEBI" id="CHEBI:85448"/>
        <dbReference type="EC" id="2.1.1.63"/>
    </reaction>
</comment>
<dbReference type="InterPro" id="IPR036388">
    <property type="entry name" value="WH-like_DNA-bd_sf"/>
</dbReference>
<dbReference type="EC" id="2.1.1.63" evidence="9"/>
<dbReference type="EMBL" id="OX365700">
    <property type="protein sequence ID" value="CAI4029753.1"/>
    <property type="molecule type" value="Genomic_DNA"/>
</dbReference>
<dbReference type="SUPFAM" id="SSF46767">
    <property type="entry name" value="Methylated DNA-protein cysteine methyltransferase, C-terminal domain"/>
    <property type="match status" value="1"/>
</dbReference>
<dbReference type="Pfam" id="PF02870">
    <property type="entry name" value="Methyltransf_1N"/>
    <property type="match status" value="1"/>
</dbReference>
<dbReference type="FunFam" id="1.10.10.10:FF:000214">
    <property type="entry name" value="Methylated-DNA--protein-cysteine methyltransferase"/>
    <property type="match status" value="1"/>
</dbReference>
<evidence type="ECO:0000256" key="2">
    <source>
        <dbReference type="ARBA" id="ARBA00008711"/>
    </source>
</evidence>
<name>A0AA86T8F1_9BACT</name>
<dbReference type="CDD" id="cd06445">
    <property type="entry name" value="ATase"/>
    <property type="match status" value="1"/>
</dbReference>
<keyword evidence="6 9" id="KW-0227">DNA damage</keyword>
<gene>
    <name evidence="12" type="ORF">DNFV4_00171</name>
</gene>
<feature type="domain" description="Methylguanine DNA methyltransferase ribonuclease-like" evidence="11">
    <location>
        <begin position="3"/>
        <end position="73"/>
    </location>
</feature>
<dbReference type="InterPro" id="IPR014048">
    <property type="entry name" value="MethylDNA_cys_MeTrfase_DNA-bd"/>
</dbReference>
<dbReference type="Proteomes" id="UP001179121">
    <property type="component" value="Chromosome"/>
</dbReference>
<accession>A0AA86T8F1</accession>
<evidence type="ECO:0000259" key="10">
    <source>
        <dbReference type="Pfam" id="PF01035"/>
    </source>
</evidence>
<dbReference type="GO" id="GO:0005737">
    <property type="term" value="C:cytoplasm"/>
    <property type="evidence" value="ECO:0007669"/>
    <property type="project" value="UniProtKB-SubCell"/>
</dbReference>
<dbReference type="InterPro" id="IPR008332">
    <property type="entry name" value="MethylG_MeTrfase_N"/>
</dbReference>
<organism evidence="12 13">
    <name type="scientific">Nitrospira tepida</name>
    <dbReference type="NCBI Taxonomy" id="2973512"/>
    <lineage>
        <taxon>Bacteria</taxon>
        <taxon>Pseudomonadati</taxon>
        <taxon>Nitrospirota</taxon>
        <taxon>Nitrospiria</taxon>
        <taxon>Nitrospirales</taxon>
        <taxon>Nitrospiraceae</taxon>
        <taxon>Nitrospira</taxon>
    </lineage>
</organism>
<comment type="miscellaneous">
    <text evidence="9">This enzyme catalyzes only one turnover and therefore is not strictly catalytic. According to one definition, an enzyme is a biocatalyst that acts repeatedly and over many reaction cycles.</text>
</comment>
<comment type="subcellular location">
    <subcellularLocation>
        <location evidence="9">Cytoplasm</location>
    </subcellularLocation>
</comment>
<sequence length="161" mass="17788">MSYYDYYHSPHGRMLLVADDRALTGVYFAGQKYQPRIERDWVRDGRHAPIRQVKHELEEYFAGKRRRFTVKVAPRGTPFQRAVWKAIAGVGFGRTIPYAELARRAGRPGSARAAGAATGRNPIGIIVPCHRIVGSNGALTGYAGGLAKKRALLALEGRAQL</sequence>
<dbReference type="InterPro" id="IPR036217">
    <property type="entry name" value="MethylDNA_cys_MeTrfase_DNAb"/>
</dbReference>
<evidence type="ECO:0000313" key="12">
    <source>
        <dbReference type="EMBL" id="CAI4029753.1"/>
    </source>
</evidence>
<keyword evidence="13" id="KW-1185">Reference proteome</keyword>
<dbReference type="PANTHER" id="PTHR10815:SF5">
    <property type="entry name" value="METHYLATED-DNA--PROTEIN-CYSTEINE METHYLTRANSFERASE"/>
    <property type="match status" value="1"/>
</dbReference>
<dbReference type="RefSeq" id="WP_289266779.1">
    <property type="nucleotide sequence ID" value="NZ_OX365700.1"/>
</dbReference>
<protein>
    <recommendedName>
        <fullName evidence="9">Methylated-DNA--protein-cysteine methyltransferase</fullName>
        <ecNumber evidence="9">2.1.1.63</ecNumber>
    </recommendedName>
    <alternativeName>
        <fullName evidence="9">6-O-methylguanine-DNA methyltransferase</fullName>
        <shortName evidence="9">MGMT</shortName>
    </alternativeName>
    <alternativeName>
        <fullName evidence="9">O-6-methylguanine-DNA-alkyltransferase</fullName>
    </alternativeName>
</protein>
<dbReference type="Pfam" id="PF01035">
    <property type="entry name" value="DNA_binding_1"/>
    <property type="match status" value="1"/>
</dbReference>
<keyword evidence="4 9" id="KW-0489">Methyltransferase</keyword>
<keyword evidence="5 9" id="KW-0808">Transferase</keyword>
<evidence type="ECO:0000313" key="13">
    <source>
        <dbReference type="Proteomes" id="UP001179121"/>
    </source>
</evidence>
<evidence type="ECO:0000256" key="6">
    <source>
        <dbReference type="ARBA" id="ARBA00022763"/>
    </source>
</evidence>
<dbReference type="KEGG" id="nti:DNFV4_00171"/>
<dbReference type="Gene3D" id="1.10.10.10">
    <property type="entry name" value="Winged helix-like DNA-binding domain superfamily/Winged helix DNA-binding domain"/>
    <property type="match status" value="1"/>
</dbReference>
<feature type="active site" description="Nucleophile; methyl group acceptor" evidence="9">
    <location>
        <position position="129"/>
    </location>
</feature>
<reference evidence="12" key="1">
    <citation type="submission" date="2022-10" db="EMBL/GenBank/DDBJ databases">
        <authorList>
            <person name="Koch H."/>
        </authorList>
    </citation>
    <scope>NUCLEOTIDE SEQUENCE</scope>
    <source>
        <strain evidence="12">DNF</strain>
    </source>
</reference>
<evidence type="ECO:0000256" key="7">
    <source>
        <dbReference type="ARBA" id="ARBA00023204"/>
    </source>
</evidence>
<dbReference type="Gene3D" id="3.30.160.70">
    <property type="entry name" value="Methylated DNA-protein cysteine methyltransferase domain"/>
    <property type="match status" value="1"/>
</dbReference>
<dbReference type="GO" id="GO:0032259">
    <property type="term" value="P:methylation"/>
    <property type="evidence" value="ECO:0007669"/>
    <property type="project" value="UniProtKB-KW"/>
</dbReference>
<keyword evidence="7 9" id="KW-0234">DNA repair</keyword>
<comment type="catalytic activity">
    <reaction evidence="1 9">
        <text>a 4-O-methyl-thymidine in DNA + L-cysteinyl-[protein] = a thymidine in DNA + S-methyl-L-cysteinyl-[protein]</text>
        <dbReference type="Rhea" id="RHEA:53428"/>
        <dbReference type="Rhea" id="RHEA-COMP:10131"/>
        <dbReference type="Rhea" id="RHEA-COMP:10132"/>
        <dbReference type="Rhea" id="RHEA-COMP:13555"/>
        <dbReference type="Rhea" id="RHEA-COMP:13556"/>
        <dbReference type="ChEBI" id="CHEBI:29950"/>
        <dbReference type="ChEBI" id="CHEBI:82612"/>
        <dbReference type="ChEBI" id="CHEBI:137386"/>
        <dbReference type="ChEBI" id="CHEBI:137387"/>
        <dbReference type="EC" id="2.1.1.63"/>
    </reaction>
</comment>
<dbReference type="GO" id="GO:0006307">
    <property type="term" value="P:DNA alkylation repair"/>
    <property type="evidence" value="ECO:0007669"/>
    <property type="project" value="UniProtKB-UniRule"/>
</dbReference>
<dbReference type="HAMAP" id="MF_00772">
    <property type="entry name" value="OGT"/>
    <property type="match status" value="1"/>
</dbReference>
<comment type="similarity">
    <text evidence="2 9">Belongs to the MGMT family.</text>
</comment>
<evidence type="ECO:0000259" key="11">
    <source>
        <dbReference type="Pfam" id="PF02870"/>
    </source>
</evidence>
<proteinExistence type="inferred from homology"/>
<dbReference type="InterPro" id="IPR023546">
    <property type="entry name" value="MGMT"/>
</dbReference>
<evidence type="ECO:0000256" key="4">
    <source>
        <dbReference type="ARBA" id="ARBA00022603"/>
    </source>
</evidence>
<dbReference type="SUPFAM" id="SSF53155">
    <property type="entry name" value="Methylated DNA-protein cysteine methyltransferase domain"/>
    <property type="match status" value="1"/>
</dbReference>
<dbReference type="InterPro" id="IPR036631">
    <property type="entry name" value="MGMT_N_sf"/>
</dbReference>